<reference evidence="7 8" key="1">
    <citation type="submission" date="2020-05" db="EMBL/GenBank/DDBJ databases">
        <title>Genome sequence of Kribbella sandramycini ATCC 39419.</title>
        <authorList>
            <person name="Maclea K.S."/>
            <person name="Fair J.L."/>
        </authorList>
    </citation>
    <scope>NUCLEOTIDE SEQUENCE [LARGE SCALE GENOMIC DNA]</scope>
    <source>
        <strain evidence="7 8">ATCC 39419</strain>
    </source>
</reference>
<keyword evidence="8" id="KW-1185">Reference proteome</keyword>
<sequence length="439" mass="47075">MPEETPDDGVSTPPAGGTPTPSGETPAVSEGGAARPDASRRQQPLELGKARALSDPGESALRRSARPLPADPEATSDYSGPPPAPLTGAPLPPLTGGRRPGGSRPVGWHSPSSRTGAQFASDGPPAPPPRQYSKAVIAGLSALTLIATAAVGTAVYKAISTYDSDVDSPLSRPSVHKSPAPIPTLPDPTVTVTVPGVPDAVRLQKNELYKAGKLAAANCTEPTVKPNSQSNILKYYKGLLPCLDAAWQPLIEKAGYKFTSPKLQLQSKKPTGTGAAECAGEENVAFYCSVDDSINISWKNDLERYQEAPLEARTWMMSTMAHEYGHHVQEMTEMLTAVWSRQGWAKTEVEELEWSRRRELQASCFGAVFLGSNKSTLGLTGNRLRIWEYQTKNSGDEFNPKKIRDHGSKKNQWYWEGPAFKSANPASCNTFTAPAARVS</sequence>
<dbReference type="PANTHER" id="PTHR30168:SF0">
    <property type="entry name" value="INNER MEMBRANE PROTEIN"/>
    <property type="match status" value="1"/>
</dbReference>
<evidence type="ECO:0000256" key="3">
    <source>
        <dbReference type="ARBA" id="ARBA00022989"/>
    </source>
</evidence>
<evidence type="ECO:0000256" key="1">
    <source>
        <dbReference type="ARBA" id="ARBA00004167"/>
    </source>
</evidence>
<accession>A0A7Y4L6Z3</accession>
<dbReference type="RefSeq" id="WP_171678816.1">
    <property type="nucleotide sequence ID" value="NZ_BAAAGT010000004.1"/>
</dbReference>
<dbReference type="GO" id="GO:0006508">
    <property type="term" value="P:proteolysis"/>
    <property type="evidence" value="ECO:0007669"/>
    <property type="project" value="UniProtKB-KW"/>
</dbReference>
<dbReference type="GO" id="GO:0008237">
    <property type="term" value="F:metallopeptidase activity"/>
    <property type="evidence" value="ECO:0007669"/>
    <property type="project" value="UniProtKB-KW"/>
</dbReference>
<keyword evidence="6" id="KW-0482">Metalloprotease</keyword>
<keyword evidence="6" id="KW-0645">Protease</keyword>
<evidence type="ECO:0000313" key="9">
    <source>
        <dbReference type="Proteomes" id="UP000553957"/>
    </source>
</evidence>
<comment type="subcellular location">
    <subcellularLocation>
        <location evidence="1">Membrane</location>
        <topology evidence="1">Single-pass membrane protein</topology>
    </subcellularLocation>
</comment>
<evidence type="ECO:0000256" key="4">
    <source>
        <dbReference type="ARBA" id="ARBA00023136"/>
    </source>
</evidence>
<dbReference type="AlphaFoldDB" id="A0A7Y4L6Z3"/>
<name>A0A7Y4L6Z3_9ACTN</name>
<protein>
    <submittedName>
        <fullName evidence="6">Putative metalloprotease</fullName>
    </submittedName>
</protein>
<evidence type="ECO:0000313" key="6">
    <source>
        <dbReference type="EMBL" id="MBB6566733.1"/>
    </source>
</evidence>
<dbReference type="GO" id="GO:0016020">
    <property type="term" value="C:membrane"/>
    <property type="evidence" value="ECO:0007669"/>
    <property type="project" value="UniProtKB-SubCell"/>
</dbReference>
<feature type="compositionally biased region" description="Low complexity" evidence="5">
    <location>
        <begin position="9"/>
        <end position="27"/>
    </location>
</feature>
<dbReference type="Proteomes" id="UP000553957">
    <property type="component" value="Unassembled WGS sequence"/>
</dbReference>
<keyword evidence="4" id="KW-0472">Membrane</keyword>
<dbReference type="InterPro" id="IPR007343">
    <property type="entry name" value="Uncharacterised_pept_Zn_put"/>
</dbReference>
<dbReference type="EMBL" id="JACHKF010000001">
    <property type="protein sequence ID" value="MBB6566733.1"/>
    <property type="molecule type" value="Genomic_DNA"/>
</dbReference>
<feature type="compositionally biased region" description="Pro residues" evidence="5">
    <location>
        <begin position="80"/>
        <end position="93"/>
    </location>
</feature>
<evidence type="ECO:0000256" key="2">
    <source>
        <dbReference type="ARBA" id="ARBA00022692"/>
    </source>
</evidence>
<comment type="caution">
    <text evidence="7">The sequence shown here is derived from an EMBL/GenBank/DDBJ whole genome shotgun (WGS) entry which is preliminary data.</text>
</comment>
<dbReference type="EMBL" id="JABJRC010000013">
    <property type="protein sequence ID" value="NOL45519.1"/>
    <property type="molecule type" value="Genomic_DNA"/>
</dbReference>
<evidence type="ECO:0000256" key="5">
    <source>
        <dbReference type="SAM" id="MobiDB-lite"/>
    </source>
</evidence>
<feature type="compositionally biased region" description="Low complexity" evidence="5">
    <location>
        <begin position="94"/>
        <end position="105"/>
    </location>
</feature>
<keyword evidence="6" id="KW-0378">Hydrolase</keyword>
<reference evidence="6 9" key="2">
    <citation type="submission" date="2020-08" db="EMBL/GenBank/DDBJ databases">
        <title>Sequencing the genomes of 1000 actinobacteria strains.</title>
        <authorList>
            <person name="Klenk H.-P."/>
        </authorList>
    </citation>
    <scope>NUCLEOTIDE SEQUENCE [LARGE SCALE GENOMIC DNA]</scope>
    <source>
        <strain evidence="6 9">DSM 15626</strain>
    </source>
</reference>
<dbReference type="Pfam" id="PF04228">
    <property type="entry name" value="Zn_peptidase"/>
    <property type="match status" value="1"/>
</dbReference>
<feature type="region of interest" description="Disordered" evidence="5">
    <location>
        <begin position="167"/>
        <end position="187"/>
    </location>
</feature>
<evidence type="ECO:0000313" key="7">
    <source>
        <dbReference type="EMBL" id="NOL45519.1"/>
    </source>
</evidence>
<proteinExistence type="predicted"/>
<keyword evidence="3" id="KW-1133">Transmembrane helix</keyword>
<keyword evidence="2" id="KW-0812">Transmembrane</keyword>
<organism evidence="7 8">
    <name type="scientific">Kribbella sandramycini</name>
    <dbReference type="NCBI Taxonomy" id="60450"/>
    <lineage>
        <taxon>Bacteria</taxon>
        <taxon>Bacillati</taxon>
        <taxon>Actinomycetota</taxon>
        <taxon>Actinomycetes</taxon>
        <taxon>Propionibacteriales</taxon>
        <taxon>Kribbellaceae</taxon>
        <taxon>Kribbella</taxon>
    </lineage>
</organism>
<evidence type="ECO:0000313" key="8">
    <source>
        <dbReference type="Proteomes" id="UP000534306"/>
    </source>
</evidence>
<gene>
    <name evidence="6" type="ORF">HNR71_002370</name>
    <name evidence="7" type="ORF">HPO96_35260</name>
</gene>
<dbReference type="PANTHER" id="PTHR30168">
    <property type="entry name" value="PUTATIVE MEMBRANE PROTEIN YPFJ"/>
    <property type="match status" value="1"/>
</dbReference>
<feature type="region of interest" description="Disordered" evidence="5">
    <location>
        <begin position="1"/>
        <end position="130"/>
    </location>
</feature>
<dbReference type="Proteomes" id="UP000534306">
    <property type="component" value="Unassembled WGS sequence"/>
</dbReference>